<evidence type="ECO:0000313" key="2">
    <source>
        <dbReference type="Proteomes" id="UP000649617"/>
    </source>
</evidence>
<accession>A0A812S8T4</accession>
<protein>
    <submittedName>
        <fullName evidence="1">Uncharacterized protein</fullName>
    </submittedName>
</protein>
<dbReference type="EMBL" id="CAJNIZ010023425">
    <property type="protein sequence ID" value="CAE7469031.1"/>
    <property type="molecule type" value="Genomic_DNA"/>
</dbReference>
<comment type="caution">
    <text evidence="1">The sequence shown here is derived from an EMBL/GenBank/DDBJ whole genome shotgun (WGS) entry which is preliminary data.</text>
</comment>
<name>A0A812S8T4_SYMPI</name>
<keyword evidence="2" id="KW-1185">Reference proteome</keyword>
<proteinExistence type="predicted"/>
<dbReference type="AlphaFoldDB" id="A0A812S8T4"/>
<sequence>MMSSATSAQWRHIARAIDRTPLWSSSSRPCVQSAPRRPHWCAAKTVWSSSAMTASS</sequence>
<reference evidence="1" key="1">
    <citation type="submission" date="2021-02" db="EMBL/GenBank/DDBJ databases">
        <authorList>
            <person name="Dougan E. K."/>
            <person name="Rhodes N."/>
            <person name="Thang M."/>
            <person name="Chan C."/>
        </authorList>
    </citation>
    <scope>NUCLEOTIDE SEQUENCE</scope>
</reference>
<evidence type="ECO:0000313" key="1">
    <source>
        <dbReference type="EMBL" id="CAE7469031.1"/>
    </source>
</evidence>
<gene>
    <name evidence="1" type="ORF">SPIL2461_LOCUS11842</name>
</gene>
<organism evidence="1 2">
    <name type="scientific">Symbiodinium pilosum</name>
    <name type="common">Dinoflagellate</name>
    <dbReference type="NCBI Taxonomy" id="2952"/>
    <lineage>
        <taxon>Eukaryota</taxon>
        <taxon>Sar</taxon>
        <taxon>Alveolata</taxon>
        <taxon>Dinophyceae</taxon>
        <taxon>Suessiales</taxon>
        <taxon>Symbiodiniaceae</taxon>
        <taxon>Symbiodinium</taxon>
    </lineage>
</organism>
<dbReference type="Proteomes" id="UP000649617">
    <property type="component" value="Unassembled WGS sequence"/>
</dbReference>